<dbReference type="OMA" id="IHDHVGW"/>
<dbReference type="GO" id="GO:0019391">
    <property type="term" value="P:glucuronoside catabolic process"/>
    <property type="evidence" value="ECO:0007669"/>
    <property type="project" value="TreeGrafter"/>
</dbReference>
<dbReference type="SUPFAM" id="SSF49303">
    <property type="entry name" value="beta-Galactosidase/glucuronidase domain"/>
    <property type="match status" value="1"/>
</dbReference>
<dbReference type="GO" id="GO:0005975">
    <property type="term" value="P:carbohydrate metabolic process"/>
    <property type="evidence" value="ECO:0007669"/>
    <property type="project" value="InterPro"/>
</dbReference>
<dbReference type="InterPro" id="IPR017853">
    <property type="entry name" value="GH"/>
</dbReference>
<dbReference type="Gene3D" id="2.60.120.260">
    <property type="entry name" value="Galactose-binding domain-like"/>
    <property type="match status" value="1"/>
</dbReference>
<evidence type="ECO:0000256" key="4">
    <source>
        <dbReference type="SAM" id="SignalP"/>
    </source>
</evidence>
<dbReference type="SUPFAM" id="SSF51445">
    <property type="entry name" value="(Trans)glycosidases"/>
    <property type="match status" value="1"/>
</dbReference>
<proteinExistence type="inferred from homology"/>
<organism evidence="7 8">
    <name type="scientific">Romanomermis culicivorax</name>
    <name type="common">Nematode worm</name>
    <dbReference type="NCBI Taxonomy" id="13658"/>
    <lineage>
        <taxon>Eukaryota</taxon>
        <taxon>Metazoa</taxon>
        <taxon>Ecdysozoa</taxon>
        <taxon>Nematoda</taxon>
        <taxon>Enoplea</taxon>
        <taxon>Dorylaimia</taxon>
        <taxon>Mermithida</taxon>
        <taxon>Mermithoidea</taxon>
        <taxon>Mermithidae</taxon>
        <taxon>Romanomermis</taxon>
    </lineage>
</organism>
<accession>A0A915HVB2</accession>
<dbReference type="PANTHER" id="PTHR10066:SF67">
    <property type="entry name" value="BETA-GLUCURONIDASE"/>
    <property type="match status" value="1"/>
</dbReference>
<dbReference type="Pfam" id="PF00703">
    <property type="entry name" value="Glyco_hydro_2"/>
    <property type="match status" value="1"/>
</dbReference>
<evidence type="ECO:0000313" key="7">
    <source>
        <dbReference type="Proteomes" id="UP000887565"/>
    </source>
</evidence>
<dbReference type="GO" id="GO:0005615">
    <property type="term" value="C:extracellular space"/>
    <property type="evidence" value="ECO:0007669"/>
    <property type="project" value="TreeGrafter"/>
</dbReference>
<feature type="domain" description="Glycoside hydrolase family 2 immunoglobulin-like beta-sandwich" evidence="5">
    <location>
        <begin position="171"/>
        <end position="273"/>
    </location>
</feature>
<evidence type="ECO:0000256" key="2">
    <source>
        <dbReference type="ARBA" id="ARBA00022801"/>
    </source>
</evidence>
<feature type="signal peptide" evidence="4">
    <location>
        <begin position="1"/>
        <end position="18"/>
    </location>
</feature>
<dbReference type="InterPro" id="IPR013783">
    <property type="entry name" value="Ig-like_fold"/>
</dbReference>
<dbReference type="InterPro" id="IPR036156">
    <property type="entry name" value="Beta-gal/glucu_dom_sf"/>
</dbReference>
<dbReference type="Proteomes" id="UP000887565">
    <property type="component" value="Unplaced"/>
</dbReference>
<dbReference type="Pfam" id="PF02836">
    <property type="entry name" value="Glyco_hydro_2_C"/>
    <property type="match status" value="1"/>
</dbReference>
<evidence type="ECO:0000256" key="1">
    <source>
        <dbReference type="ARBA" id="ARBA00007401"/>
    </source>
</evidence>
<dbReference type="FunFam" id="3.20.20.80:FF:000080">
    <property type="entry name" value="Beta-glucuronidase UidA"/>
    <property type="match status" value="1"/>
</dbReference>
<evidence type="ECO:0000259" key="5">
    <source>
        <dbReference type="Pfam" id="PF00703"/>
    </source>
</evidence>
<dbReference type="GO" id="GO:0004566">
    <property type="term" value="F:beta-glucuronidase activity"/>
    <property type="evidence" value="ECO:0007669"/>
    <property type="project" value="TreeGrafter"/>
</dbReference>
<dbReference type="SUPFAM" id="SSF49785">
    <property type="entry name" value="Galactose-binding domain-like"/>
    <property type="match status" value="1"/>
</dbReference>
<dbReference type="GO" id="GO:0030246">
    <property type="term" value="F:carbohydrate binding"/>
    <property type="evidence" value="ECO:0007669"/>
    <property type="project" value="TreeGrafter"/>
</dbReference>
<dbReference type="PANTHER" id="PTHR10066">
    <property type="entry name" value="BETA-GLUCURONIDASE"/>
    <property type="match status" value="1"/>
</dbReference>
<dbReference type="InterPro" id="IPR006102">
    <property type="entry name" value="Ig-like_GH2"/>
</dbReference>
<evidence type="ECO:0000256" key="3">
    <source>
        <dbReference type="ARBA" id="ARBA00023295"/>
    </source>
</evidence>
<comment type="similarity">
    <text evidence="1">Belongs to the glycosyl hydrolase 2 family.</text>
</comment>
<evidence type="ECO:0000259" key="6">
    <source>
        <dbReference type="Pfam" id="PF02836"/>
    </source>
</evidence>
<name>A0A915HVB2_ROMCU</name>
<keyword evidence="4" id="KW-0732">Signal</keyword>
<evidence type="ECO:0000313" key="8">
    <source>
        <dbReference type="WBParaSite" id="nRc.2.0.1.t05352-RA"/>
    </source>
</evidence>
<dbReference type="Gene3D" id="3.20.20.80">
    <property type="entry name" value="Glycosidases"/>
    <property type="match status" value="1"/>
</dbReference>
<dbReference type="WBParaSite" id="nRc.2.0.1.t05352-RA">
    <property type="protein sequence ID" value="nRc.2.0.1.t05352-RA"/>
    <property type="gene ID" value="nRc.2.0.1.g05352"/>
</dbReference>
<sequence>MALIPLVGSVLTLRCVQGLLYPQDSETRQMKSLDGLWTFVPETPNSDGVGFKEKWWNLDLALFRNASKIPVPSSFNDLTASKALRDHVGWVWYRTTFFAPKYWLTSTDKIFLRFGSVNYFASVNNLCEYTLIENFLSYSYPNGSFAQILNFDFFNYAGILRSVILYTVPQVYISDVRLSTSISDVDGMVSYKIIVTGPKPNPNIKVAIQRRNGVSVAFGTGPDNTIIVRKARFWWPRGENRTQGDGYMYIFQVSIVDQQGQIVDVYRINFGIRTIRMQNGQLYINGKRIYLKGCGMHEDFHVTSHYPYDEQRLDEADRRGFIVIAETPAVGLSWYSDEVLNLHQTMLFEMIDRDKNHPSIIAWSLANEPYNTYKTAARNHFKSIASLAKTLDPTRFITVVNGFRNASLDGTAKFVDFISLNRYYGWYSDNGRSDLIQYQLSKNLKWWYSLYQKPILVTEYGAGAVAGIRQEPSTTFTENYQLEMMSENQKVFDEFKNEFLIGEMFWNFADFATCQSTTRVSGNKKGIFTRDRQPKLAAYLVKKRYENDKQ</sequence>
<keyword evidence="7" id="KW-1185">Reference proteome</keyword>
<dbReference type="Gene3D" id="2.60.40.10">
    <property type="entry name" value="Immunoglobulins"/>
    <property type="match status" value="1"/>
</dbReference>
<feature type="domain" description="Glycoside hydrolase family 2 catalytic" evidence="6">
    <location>
        <begin position="303"/>
        <end position="547"/>
    </location>
</feature>
<protein>
    <submittedName>
        <fullName evidence="8">Beta-glucuronidase</fullName>
    </submittedName>
</protein>
<dbReference type="InterPro" id="IPR008979">
    <property type="entry name" value="Galactose-bd-like_sf"/>
</dbReference>
<feature type="chain" id="PRO_5036802741" evidence="4">
    <location>
        <begin position="19"/>
        <end position="550"/>
    </location>
</feature>
<dbReference type="AlphaFoldDB" id="A0A915HVB2"/>
<dbReference type="InterPro" id="IPR006103">
    <property type="entry name" value="Glyco_hydro_2_cat"/>
</dbReference>
<keyword evidence="2" id="KW-0378">Hydrolase</keyword>
<keyword evidence="3" id="KW-0326">Glycosidase</keyword>
<reference evidence="8" key="1">
    <citation type="submission" date="2022-11" db="UniProtKB">
        <authorList>
            <consortium name="WormBaseParasite"/>
        </authorList>
    </citation>
    <scope>IDENTIFICATION</scope>
</reference>